<evidence type="ECO:0000313" key="7">
    <source>
        <dbReference type="Proteomes" id="UP000432727"/>
    </source>
</evidence>
<protein>
    <submittedName>
        <fullName evidence="6">SCO family protein</fullName>
    </submittedName>
</protein>
<keyword evidence="4" id="KW-1015">Disulfide bond</keyword>
<feature type="binding site" evidence="3">
    <location>
        <position position="70"/>
    </location>
    <ligand>
        <name>Cu cation</name>
        <dbReference type="ChEBI" id="CHEBI:23378"/>
    </ligand>
</feature>
<dbReference type="EMBL" id="WTYI01000001">
    <property type="protein sequence ID" value="MXO96412.1"/>
    <property type="molecule type" value="Genomic_DNA"/>
</dbReference>
<evidence type="ECO:0000256" key="1">
    <source>
        <dbReference type="ARBA" id="ARBA00010996"/>
    </source>
</evidence>
<evidence type="ECO:0000256" key="3">
    <source>
        <dbReference type="PIRSR" id="PIRSR603782-1"/>
    </source>
</evidence>
<dbReference type="InterPro" id="IPR003782">
    <property type="entry name" value="SCO1/SenC"/>
</dbReference>
<dbReference type="AlphaFoldDB" id="A0A6I4TK80"/>
<comment type="caution">
    <text evidence="6">The sequence shown here is derived from an EMBL/GenBank/DDBJ whole genome shotgun (WGS) entry which is preliminary data.</text>
</comment>
<dbReference type="CDD" id="cd02968">
    <property type="entry name" value="SCO"/>
    <property type="match status" value="1"/>
</dbReference>
<feature type="binding site" evidence="3">
    <location>
        <position position="163"/>
    </location>
    <ligand>
        <name>Cu cation</name>
        <dbReference type="ChEBI" id="CHEBI:23378"/>
    </ligand>
</feature>
<evidence type="ECO:0000256" key="2">
    <source>
        <dbReference type="ARBA" id="ARBA00023008"/>
    </source>
</evidence>
<dbReference type="GO" id="GO:0046872">
    <property type="term" value="F:metal ion binding"/>
    <property type="evidence" value="ECO:0007669"/>
    <property type="project" value="UniProtKB-KW"/>
</dbReference>
<dbReference type="PANTHER" id="PTHR12151">
    <property type="entry name" value="ELECTRON TRANSPORT PROTIN SCO1/SENC FAMILY MEMBER"/>
    <property type="match status" value="1"/>
</dbReference>
<dbReference type="Proteomes" id="UP000432727">
    <property type="component" value="Unassembled WGS sequence"/>
</dbReference>
<dbReference type="OrthoDB" id="9790194at2"/>
<dbReference type="SUPFAM" id="SSF52833">
    <property type="entry name" value="Thioredoxin-like"/>
    <property type="match status" value="1"/>
</dbReference>
<dbReference type="RefSeq" id="WP_160595514.1">
    <property type="nucleotide sequence ID" value="NZ_WTYI01000001.1"/>
</dbReference>
<evidence type="ECO:0000313" key="6">
    <source>
        <dbReference type="EMBL" id="MXO96412.1"/>
    </source>
</evidence>
<keyword evidence="5" id="KW-0732">Signal</keyword>
<feature type="binding site" evidence="3">
    <location>
        <position position="74"/>
    </location>
    <ligand>
        <name>Cu cation</name>
        <dbReference type="ChEBI" id="CHEBI:23378"/>
    </ligand>
</feature>
<evidence type="ECO:0000256" key="5">
    <source>
        <dbReference type="SAM" id="SignalP"/>
    </source>
</evidence>
<evidence type="ECO:0000256" key="4">
    <source>
        <dbReference type="PIRSR" id="PIRSR603782-2"/>
    </source>
</evidence>
<gene>
    <name evidence="6" type="ORF">GRI34_08285</name>
</gene>
<dbReference type="FunFam" id="3.40.30.10:FF:000013">
    <property type="entry name" value="Blast:Protein SCO1 homolog, mitochondrial"/>
    <property type="match status" value="1"/>
</dbReference>
<keyword evidence="7" id="KW-1185">Reference proteome</keyword>
<keyword evidence="3" id="KW-0479">Metal-binding</keyword>
<proteinExistence type="inferred from homology"/>
<sequence length="198" mass="21294">MNQPVMPYKFPAVLAALLLTACNAQPAEEPPLAGAALGGDFTLTGENNSPVSWSDFDGKYRIVYFGYAFCPDVCPTDVQRAMAGLKQFEASEPELGAQIQPLFVTIDPERDTPQVIAEFTDAFHPRLIGLTGSPEEVKAVADKFAVYYARGADSEAGGYLMDHSNITYLFGPAGDPIAMLPTDEGPDSVAAELAKWVR</sequence>
<feature type="chain" id="PRO_5026060446" evidence="5">
    <location>
        <begin position="27"/>
        <end position="198"/>
    </location>
</feature>
<accession>A0A6I4TK80</accession>
<name>A0A6I4TK80_9SPHN</name>
<feature type="signal peptide" evidence="5">
    <location>
        <begin position="1"/>
        <end position="26"/>
    </location>
</feature>
<dbReference type="InterPro" id="IPR036249">
    <property type="entry name" value="Thioredoxin-like_sf"/>
</dbReference>
<reference evidence="6 7" key="1">
    <citation type="submission" date="2019-12" db="EMBL/GenBank/DDBJ databases">
        <title>Genomic-based taxomic classification of the family Erythrobacteraceae.</title>
        <authorList>
            <person name="Xu L."/>
        </authorList>
    </citation>
    <scope>NUCLEOTIDE SEQUENCE [LARGE SCALE GENOMIC DNA]</scope>
    <source>
        <strain evidence="6 7">JCM 12189</strain>
    </source>
</reference>
<dbReference type="Pfam" id="PF02630">
    <property type="entry name" value="SCO1-SenC"/>
    <property type="match status" value="1"/>
</dbReference>
<dbReference type="PANTHER" id="PTHR12151:SF25">
    <property type="entry name" value="LINALOOL DEHYDRATASE_ISOMERASE DOMAIN-CONTAINING PROTEIN"/>
    <property type="match status" value="1"/>
</dbReference>
<comment type="similarity">
    <text evidence="1">Belongs to the SCO1/2 family.</text>
</comment>
<dbReference type="Gene3D" id="3.40.30.10">
    <property type="entry name" value="Glutaredoxin"/>
    <property type="match status" value="1"/>
</dbReference>
<keyword evidence="2 3" id="KW-0186">Copper</keyword>
<organism evidence="6 7">
    <name type="scientific">Qipengyuania aquimaris</name>
    <dbReference type="NCBI Taxonomy" id="255984"/>
    <lineage>
        <taxon>Bacteria</taxon>
        <taxon>Pseudomonadati</taxon>
        <taxon>Pseudomonadota</taxon>
        <taxon>Alphaproteobacteria</taxon>
        <taxon>Sphingomonadales</taxon>
        <taxon>Erythrobacteraceae</taxon>
        <taxon>Qipengyuania</taxon>
    </lineage>
</organism>
<feature type="disulfide bond" description="Redox-active" evidence="4">
    <location>
        <begin position="70"/>
        <end position="74"/>
    </location>
</feature>